<dbReference type="InterPro" id="IPR045221">
    <property type="entry name" value="Sphingomyelin_synth-like"/>
</dbReference>
<gene>
    <name evidence="12" type="ORF">Esi_0217_0007</name>
</gene>
<evidence type="ECO:0000259" key="11">
    <source>
        <dbReference type="Pfam" id="PF14360"/>
    </source>
</evidence>
<dbReference type="eggNOG" id="KOG3058">
    <property type="taxonomic scope" value="Eukaryota"/>
</dbReference>
<evidence type="ECO:0000256" key="9">
    <source>
        <dbReference type="SAM" id="MobiDB-lite"/>
    </source>
</evidence>
<dbReference type="Proteomes" id="UP000002630">
    <property type="component" value="Unassembled WGS sequence"/>
</dbReference>
<protein>
    <recommendedName>
        <fullName evidence="11">Sphingomyelin synthase-like domain-containing protein</fullName>
    </recommendedName>
</protein>
<feature type="transmembrane region" description="Helical" evidence="10">
    <location>
        <begin position="232"/>
        <end position="253"/>
    </location>
</feature>
<feature type="transmembrane region" description="Helical" evidence="10">
    <location>
        <begin position="321"/>
        <end position="337"/>
    </location>
</feature>
<feature type="compositionally biased region" description="Polar residues" evidence="9">
    <location>
        <begin position="1"/>
        <end position="13"/>
    </location>
</feature>
<dbReference type="Pfam" id="PF14360">
    <property type="entry name" value="PAP2_C"/>
    <property type="match status" value="1"/>
</dbReference>
<evidence type="ECO:0000256" key="10">
    <source>
        <dbReference type="SAM" id="Phobius"/>
    </source>
</evidence>
<comment type="similarity">
    <text evidence="2">Belongs to the sphingomyelin synthase family.</text>
</comment>
<keyword evidence="13" id="KW-1185">Reference proteome</keyword>
<evidence type="ECO:0000256" key="7">
    <source>
        <dbReference type="ARBA" id="ARBA00023098"/>
    </source>
</evidence>
<sequence length="399" mass="43679">MGSDDTASASPTTGDRDCSTKKRFSQVAEQSSSSTSAETLLLSGLEAGVLKLERDSSVTAGGSSNGNGAGLFAASPSCAGGGGLCYLEIDARMPYAMLWVSFWMRIEELRTRSTSFHRRTVALPLWGLWVAGLFCYRRMIYKRIPPDMVALFRNAEVLALVVLFMTVTVNFATYVHTPAEPLFDIGFLVIPEQTLDSPWRPVSDTLTALLPGIALLRSLFMDRKQRVTLVTSWFRLVSIVYMLRCLTIGLTSLPGPAPHCRDKALYNPPVSWHEIATRMGVMVGDFSSCGDLLFSGHAAFTTLTMLIFVKSWRGHATYRVWKALGVVYLLTMCTLAIAGRKHYTVDITLGILVASLTFFRFENGWRASLNGGAGSGNTAAAVKAAYDPRTEKKNAPWVV</sequence>
<evidence type="ECO:0000256" key="8">
    <source>
        <dbReference type="ARBA" id="ARBA00023136"/>
    </source>
</evidence>
<organism evidence="12 13">
    <name type="scientific">Ectocarpus siliculosus</name>
    <name type="common">Brown alga</name>
    <name type="synonym">Conferva siliculosa</name>
    <dbReference type="NCBI Taxonomy" id="2880"/>
    <lineage>
        <taxon>Eukaryota</taxon>
        <taxon>Sar</taxon>
        <taxon>Stramenopiles</taxon>
        <taxon>Ochrophyta</taxon>
        <taxon>PX clade</taxon>
        <taxon>Phaeophyceae</taxon>
        <taxon>Ectocarpales</taxon>
        <taxon>Ectocarpaceae</taxon>
        <taxon>Ectocarpus</taxon>
    </lineage>
</organism>
<reference evidence="12 13" key="1">
    <citation type="journal article" date="2010" name="Nature">
        <title>The Ectocarpus genome and the independent evolution of multicellularity in brown algae.</title>
        <authorList>
            <person name="Cock J.M."/>
            <person name="Sterck L."/>
            <person name="Rouze P."/>
            <person name="Scornet D."/>
            <person name="Allen A.E."/>
            <person name="Amoutzias G."/>
            <person name="Anthouard V."/>
            <person name="Artiguenave F."/>
            <person name="Aury J.M."/>
            <person name="Badger J.H."/>
            <person name="Beszteri B."/>
            <person name="Billiau K."/>
            <person name="Bonnet E."/>
            <person name="Bothwell J.H."/>
            <person name="Bowler C."/>
            <person name="Boyen C."/>
            <person name="Brownlee C."/>
            <person name="Carrano C.J."/>
            <person name="Charrier B."/>
            <person name="Cho G.Y."/>
            <person name="Coelho S.M."/>
            <person name="Collen J."/>
            <person name="Corre E."/>
            <person name="Da Silva C."/>
            <person name="Delage L."/>
            <person name="Delaroque N."/>
            <person name="Dittami S.M."/>
            <person name="Doulbeau S."/>
            <person name="Elias M."/>
            <person name="Farnham G."/>
            <person name="Gachon C.M."/>
            <person name="Gschloessl B."/>
            <person name="Heesch S."/>
            <person name="Jabbari K."/>
            <person name="Jubin C."/>
            <person name="Kawai H."/>
            <person name="Kimura K."/>
            <person name="Kloareg B."/>
            <person name="Kupper F.C."/>
            <person name="Lang D."/>
            <person name="Le Bail A."/>
            <person name="Leblanc C."/>
            <person name="Lerouge P."/>
            <person name="Lohr M."/>
            <person name="Lopez P.J."/>
            <person name="Martens C."/>
            <person name="Maumus F."/>
            <person name="Michel G."/>
            <person name="Miranda-Saavedra D."/>
            <person name="Morales J."/>
            <person name="Moreau H."/>
            <person name="Motomura T."/>
            <person name="Nagasato C."/>
            <person name="Napoli C.A."/>
            <person name="Nelson D.R."/>
            <person name="Nyvall-Collen P."/>
            <person name="Peters A.F."/>
            <person name="Pommier C."/>
            <person name="Potin P."/>
            <person name="Poulain J."/>
            <person name="Quesneville H."/>
            <person name="Read B."/>
            <person name="Rensing S.A."/>
            <person name="Ritter A."/>
            <person name="Rousvoal S."/>
            <person name="Samanta M."/>
            <person name="Samson G."/>
            <person name="Schroeder D.C."/>
            <person name="Segurens B."/>
            <person name="Strittmatter M."/>
            <person name="Tonon T."/>
            <person name="Tregear J.W."/>
            <person name="Valentin K."/>
            <person name="von Dassow P."/>
            <person name="Yamagishi T."/>
            <person name="Van de Peer Y."/>
            <person name="Wincker P."/>
        </authorList>
    </citation>
    <scope>NUCLEOTIDE SEQUENCE [LARGE SCALE GENOMIC DNA]</scope>
    <source>
        <strain evidence="13">Ec32 / CCAP1310/4</strain>
    </source>
</reference>
<dbReference type="InParanoid" id="D7FRP1"/>
<keyword evidence="6 10" id="KW-1133">Transmembrane helix</keyword>
<keyword evidence="8 10" id="KW-0472">Membrane</keyword>
<evidence type="ECO:0000256" key="3">
    <source>
        <dbReference type="ARBA" id="ARBA00022679"/>
    </source>
</evidence>
<dbReference type="GO" id="GO:0005789">
    <property type="term" value="C:endoplasmic reticulum membrane"/>
    <property type="evidence" value="ECO:0007669"/>
    <property type="project" value="TreeGrafter"/>
</dbReference>
<dbReference type="GO" id="GO:0047493">
    <property type="term" value="F:ceramide cholinephosphotransferase activity"/>
    <property type="evidence" value="ECO:0007669"/>
    <property type="project" value="TreeGrafter"/>
</dbReference>
<dbReference type="AlphaFoldDB" id="D7FRP1"/>
<feature type="transmembrane region" description="Helical" evidence="10">
    <location>
        <begin position="292"/>
        <end position="309"/>
    </location>
</feature>
<name>D7FRP1_ECTSI</name>
<comment type="subcellular location">
    <subcellularLocation>
        <location evidence="1">Membrane</location>
        <topology evidence="1">Multi-pass membrane protein</topology>
    </subcellularLocation>
</comment>
<evidence type="ECO:0000256" key="1">
    <source>
        <dbReference type="ARBA" id="ARBA00004141"/>
    </source>
</evidence>
<accession>D7FRP1</accession>
<dbReference type="GO" id="GO:0033188">
    <property type="term" value="F:sphingomyelin synthase activity"/>
    <property type="evidence" value="ECO:0007669"/>
    <property type="project" value="TreeGrafter"/>
</dbReference>
<proteinExistence type="inferred from homology"/>
<feature type="transmembrane region" description="Helical" evidence="10">
    <location>
        <begin position="116"/>
        <end position="136"/>
    </location>
</feature>
<dbReference type="GO" id="GO:0000139">
    <property type="term" value="C:Golgi membrane"/>
    <property type="evidence" value="ECO:0007669"/>
    <property type="project" value="TreeGrafter"/>
</dbReference>
<dbReference type="OrthoDB" id="422827at2759"/>
<evidence type="ECO:0000256" key="6">
    <source>
        <dbReference type="ARBA" id="ARBA00022989"/>
    </source>
</evidence>
<evidence type="ECO:0000313" key="13">
    <source>
        <dbReference type="Proteomes" id="UP000002630"/>
    </source>
</evidence>
<evidence type="ECO:0000256" key="5">
    <source>
        <dbReference type="ARBA" id="ARBA00022919"/>
    </source>
</evidence>
<feature type="domain" description="Sphingomyelin synthase-like" evidence="11">
    <location>
        <begin position="288"/>
        <end position="359"/>
    </location>
</feature>
<evidence type="ECO:0000256" key="4">
    <source>
        <dbReference type="ARBA" id="ARBA00022692"/>
    </source>
</evidence>
<dbReference type="GO" id="GO:0046513">
    <property type="term" value="P:ceramide biosynthetic process"/>
    <property type="evidence" value="ECO:0007669"/>
    <property type="project" value="TreeGrafter"/>
</dbReference>
<keyword evidence="3" id="KW-0808">Transferase</keyword>
<evidence type="ECO:0000256" key="2">
    <source>
        <dbReference type="ARBA" id="ARBA00005441"/>
    </source>
</evidence>
<feature type="transmembrane region" description="Helical" evidence="10">
    <location>
        <begin position="199"/>
        <end position="220"/>
    </location>
</feature>
<dbReference type="InterPro" id="IPR025749">
    <property type="entry name" value="Sphingomyelin_synth-like_dom"/>
</dbReference>
<dbReference type="PANTHER" id="PTHR21290">
    <property type="entry name" value="SPHINGOMYELIN SYNTHETASE"/>
    <property type="match status" value="1"/>
</dbReference>
<keyword evidence="7" id="KW-0443">Lipid metabolism</keyword>
<dbReference type="STRING" id="2880.D7FRP1"/>
<keyword evidence="5" id="KW-0746">Sphingolipid metabolism</keyword>
<feature type="transmembrane region" description="Helical" evidence="10">
    <location>
        <begin position="157"/>
        <end position="179"/>
    </location>
</feature>
<feature type="transmembrane region" description="Helical" evidence="10">
    <location>
        <begin position="343"/>
        <end position="361"/>
    </location>
</feature>
<feature type="region of interest" description="Disordered" evidence="9">
    <location>
        <begin position="1"/>
        <end position="34"/>
    </location>
</feature>
<dbReference type="EMBL" id="FN649760">
    <property type="protein sequence ID" value="CBJ30832.1"/>
    <property type="molecule type" value="Genomic_DNA"/>
</dbReference>
<dbReference type="GO" id="GO:0005886">
    <property type="term" value="C:plasma membrane"/>
    <property type="evidence" value="ECO:0007669"/>
    <property type="project" value="TreeGrafter"/>
</dbReference>
<keyword evidence="4 10" id="KW-0812">Transmembrane</keyword>
<dbReference type="PANTHER" id="PTHR21290:SF62">
    <property type="entry name" value="PHOSPHATIDYLINOSITOL:CERAMIDE INOSITOLPHOSPHOTRANSFERASE 1-RELATED"/>
    <property type="match status" value="1"/>
</dbReference>
<evidence type="ECO:0000313" key="12">
    <source>
        <dbReference type="EMBL" id="CBJ30832.1"/>
    </source>
</evidence>